<gene>
    <name evidence="1" type="primary">C0J52_12411</name>
    <name evidence="1" type="ORF">NPIL_164981</name>
</gene>
<evidence type="ECO:0000313" key="2">
    <source>
        <dbReference type="Proteomes" id="UP000887013"/>
    </source>
</evidence>
<reference evidence="1" key="1">
    <citation type="submission" date="2020-08" db="EMBL/GenBank/DDBJ databases">
        <title>Multicomponent nature underlies the extraordinary mechanical properties of spider dragline silk.</title>
        <authorList>
            <person name="Kono N."/>
            <person name="Nakamura H."/>
            <person name="Mori M."/>
            <person name="Yoshida Y."/>
            <person name="Ohtoshi R."/>
            <person name="Malay A.D."/>
            <person name="Moran D.A.P."/>
            <person name="Tomita M."/>
            <person name="Numata K."/>
            <person name="Arakawa K."/>
        </authorList>
    </citation>
    <scope>NUCLEOTIDE SEQUENCE</scope>
</reference>
<accession>A0A8X6PFU0</accession>
<evidence type="ECO:0000313" key="1">
    <source>
        <dbReference type="EMBL" id="GFT68314.1"/>
    </source>
</evidence>
<proteinExistence type="predicted"/>
<sequence>MKPNHLHVVQQLTKTDKQVRVSAAQILLKTWYIEPDIPLMFSDEAAFHKSGGVNKYNCIIWATEHPTEVRDHILDPSKLNVWCAFSKVGIIGPFCLPCRSILSTLRE</sequence>
<dbReference type="InterPro" id="IPR036397">
    <property type="entry name" value="RNaseH_sf"/>
</dbReference>
<dbReference type="GO" id="GO:0003676">
    <property type="term" value="F:nucleic acid binding"/>
    <property type="evidence" value="ECO:0007669"/>
    <property type="project" value="InterPro"/>
</dbReference>
<dbReference type="AlphaFoldDB" id="A0A8X6PFU0"/>
<dbReference type="Gene3D" id="3.30.420.10">
    <property type="entry name" value="Ribonuclease H-like superfamily/Ribonuclease H"/>
    <property type="match status" value="1"/>
</dbReference>
<dbReference type="Proteomes" id="UP000887013">
    <property type="component" value="Unassembled WGS sequence"/>
</dbReference>
<dbReference type="PANTHER" id="PTHR47326:SF1">
    <property type="entry name" value="HTH PSQ-TYPE DOMAIN-CONTAINING PROTEIN"/>
    <property type="match status" value="1"/>
</dbReference>
<dbReference type="OrthoDB" id="9971063at2759"/>
<name>A0A8X6PFU0_NEPPI</name>
<keyword evidence="2" id="KW-1185">Reference proteome</keyword>
<dbReference type="PANTHER" id="PTHR47326">
    <property type="entry name" value="TRANSPOSABLE ELEMENT TC3 TRANSPOSASE-LIKE PROTEIN"/>
    <property type="match status" value="1"/>
</dbReference>
<comment type="caution">
    <text evidence="1">The sequence shown here is derived from an EMBL/GenBank/DDBJ whole genome shotgun (WGS) entry which is preliminary data.</text>
</comment>
<protein>
    <submittedName>
        <fullName evidence="1">Uncharacterized protein</fullName>
    </submittedName>
</protein>
<organism evidence="1 2">
    <name type="scientific">Nephila pilipes</name>
    <name type="common">Giant wood spider</name>
    <name type="synonym">Nephila maculata</name>
    <dbReference type="NCBI Taxonomy" id="299642"/>
    <lineage>
        <taxon>Eukaryota</taxon>
        <taxon>Metazoa</taxon>
        <taxon>Ecdysozoa</taxon>
        <taxon>Arthropoda</taxon>
        <taxon>Chelicerata</taxon>
        <taxon>Arachnida</taxon>
        <taxon>Araneae</taxon>
        <taxon>Araneomorphae</taxon>
        <taxon>Entelegynae</taxon>
        <taxon>Araneoidea</taxon>
        <taxon>Nephilidae</taxon>
        <taxon>Nephila</taxon>
    </lineage>
</organism>
<dbReference type="EMBL" id="BMAW01020473">
    <property type="protein sequence ID" value="GFT68314.1"/>
    <property type="molecule type" value="Genomic_DNA"/>
</dbReference>